<dbReference type="Proteomes" id="UP000246569">
    <property type="component" value="Unassembled WGS sequence"/>
</dbReference>
<dbReference type="PANTHER" id="PTHR43420:SF3">
    <property type="entry name" value="N-ACETYLTRANSFERASE DOMAIN-CONTAINING PROTEIN"/>
    <property type="match status" value="1"/>
</dbReference>
<evidence type="ECO:0000259" key="3">
    <source>
        <dbReference type="PROSITE" id="PS51186"/>
    </source>
</evidence>
<keyword evidence="5" id="KW-1185">Reference proteome</keyword>
<dbReference type="InterPro" id="IPR013653">
    <property type="entry name" value="GCN5-like_dom"/>
</dbReference>
<comment type="caution">
    <text evidence="4">The sequence shown here is derived from an EMBL/GenBank/DDBJ whole genome shotgun (WGS) entry which is preliminary data.</text>
</comment>
<dbReference type="RefSeq" id="WP_110017439.1">
    <property type="nucleotide sequence ID" value="NZ_QGTJ01000002.1"/>
</dbReference>
<dbReference type="SUPFAM" id="SSF55729">
    <property type="entry name" value="Acyl-CoA N-acyltransferases (Nat)"/>
    <property type="match status" value="1"/>
</dbReference>
<dbReference type="PANTHER" id="PTHR43420">
    <property type="entry name" value="ACETYLTRANSFERASE"/>
    <property type="match status" value="1"/>
</dbReference>
<dbReference type="EMBL" id="QGTJ01000002">
    <property type="protein sequence ID" value="PWV64817.1"/>
    <property type="molecule type" value="Genomic_DNA"/>
</dbReference>
<reference evidence="4 5" key="1">
    <citation type="submission" date="2018-05" db="EMBL/GenBank/DDBJ databases">
        <title>Genomic Encyclopedia of Type Strains, Phase IV (KMG-IV): sequencing the most valuable type-strain genomes for metagenomic binning, comparative biology and taxonomic classification.</title>
        <authorList>
            <person name="Goeker M."/>
        </authorList>
    </citation>
    <scope>NUCLEOTIDE SEQUENCE [LARGE SCALE GENOMIC DNA]</scope>
    <source>
        <strain evidence="4 5">DSM 23606</strain>
    </source>
</reference>
<dbReference type="AlphaFoldDB" id="A0A317N3T7"/>
<keyword evidence="2" id="KW-0012">Acyltransferase</keyword>
<gene>
    <name evidence="4" type="ORF">C7443_102470</name>
</gene>
<evidence type="ECO:0000313" key="4">
    <source>
        <dbReference type="EMBL" id="PWV64817.1"/>
    </source>
</evidence>
<proteinExistence type="predicted"/>
<dbReference type="Gene3D" id="3.40.630.30">
    <property type="match status" value="1"/>
</dbReference>
<dbReference type="PROSITE" id="PS51186">
    <property type="entry name" value="GNAT"/>
    <property type="match status" value="1"/>
</dbReference>
<name>A0A317N3T7_9GAMM</name>
<dbReference type="OrthoDB" id="9796919at2"/>
<dbReference type="InterPro" id="IPR016181">
    <property type="entry name" value="Acyl_CoA_acyltransferase"/>
</dbReference>
<accession>A0A317N3T7</accession>
<evidence type="ECO:0000256" key="1">
    <source>
        <dbReference type="ARBA" id="ARBA00022679"/>
    </source>
</evidence>
<dbReference type="InterPro" id="IPR050680">
    <property type="entry name" value="YpeA/RimI_acetyltransf"/>
</dbReference>
<keyword evidence="1" id="KW-0808">Transferase</keyword>
<dbReference type="CDD" id="cd04301">
    <property type="entry name" value="NAT_SF"/>
    <property type="match status" value="1"/>
</dbReference>
<sequence>MLTLLDNIVWHALNGAQAALAQGTDSARRYATGVTALIGFAEPQRPDFAALAPFCAAGERFYCIGWDGKAPPGWHVEVESTIVKMYWDAAMPDDTAAFRPLPLGASHLAAAQALAERTHPGPFGPRTFELGEYLGCVEDGRLLAMAGERLHAATLREISAVCTHSDHQGRGLARALMHHLLRRQLQRGEQPFLHVLHDNPARRLYRQMGFREYSAPRVRIVVRD</sequence>
<dbReference type="GO" id="GO:0016747">
    <property type="term" value="F:acyltransferase activity, transferring groups other than amino-acyl groups"/>
    <property type="evidence" value="ECO:0007669"/>
    <property type="project" value="InterPro"/>
</dbReference>
<organism evidence="4 5">
    <name type="scientific">Plasticicumulans acidivorans</name>
    <dbReference type="NCBI Taxonomy" id="886464"/>
    <lineage>
        <taxon>Bacteria</taxon>
        <taxon>Pseudomonadati</taxon>
        <taxon>Pseudomonadota</taxon>
        <taxon>Gammaproteobacteria</taxon>
        <taxon>Candidatus Competibacteraceae</taxon>
        <taxon>Plasticicumulans</taxon>
    </lineage>
</organism>
<evidence type="ECO:0000313" key="5">
    <source>
        <dbReference type="Proteomes" id="UP000246569"/>
    </source>
</evidence>
<dbReference type="Pfam" id="PF08445">
    <property type="entry name" value="FR47"/>
    <property type="match status" value="1"/>
</dbReference>
<dbReference type="InterPro" id="IPR000182">
    <property type="entry name" value="GNAT_dom"/>
</dbReference>
<protein>
    <submittedName>
        <fullName evidence="4">FR47-like protein</fullName>
    </submittedName>
</protein>
<evidence type="ECO:0000256" key="2">
    <source>
        <dbReference type="ARBA" id="ARBA00023315"/>
    </source>
</evidence>
<feature type="domain" description="N-acetyltransferase" evidence="3">
    <location>
        <begin position="84"/>
        <end position="224"/>
    </location>
</feature>